<dbReference type="OrthoDB" id="9768896at2"/>
<dbReference type="SUPFAM" id="SSF47648">
    <property type="entry name" value="Nucleoside phosphorylase/phosphoribosyltransferase N-terminal domain"/>
    <property type="match status" value="1"/>
</dbReference>
<dbReference type="Gene3D" id="3.40.1030.10">
    <property type="entry name" value="Nucleoside phosphorylase/phosphoribosyltransferase catalytic domain"/>
    <property type="match status" value="1"/>
</dbReference>
<dbReference type="EMBL" id="SLXF01000001">
    <property type="protein sequence ID" value="TCP09647.1"/>
    <property type="molecule type" value="Genomic_DNA"/>
</dbReference>
<dbReference type="InterPro" id="IPR036320">
    <property type="entry name" value="Glycosyl_Trfase_fam3_N_dom_sf"/>
</dbReference>
<keyword evidence="6" id="KW-1185">Reference proteome</keyword>
<reference evidence="5 7" key="2">
    <citation type="submission" date="2019-03" db="EMBL/GenBank/DDBJ databases">
        <title>Genomic Encyclopedia of Type Strains, Phase IV (KMG-IV): sequencing the most valuable type-strain genomes for metagenomic binning, comparative biology and taxonomic classification.</title>
        <authorList>
            <person name="Goeker M."/>
        </authorList>
    </citation>
    <scope>NUCLEOTIDE SEQUENCE [LARGE SCALE GENOMIC DNA]</scope>
    <source>
        <strain evidence="5 7">DSM 15264</strain>
    </source>
</reference>
<dbReference type="AlphaFoldDB" id="A0A2S5T2G3"/>
<dbReference type="Pfam" id="PF02885">
    <property type="entry name" value="Glycos_trans_3N"/>
    <property type="match status" value="1"/>
</dbReference>
<keyword evidence="1 5" id="KW-0328">Glycosyltransferase</keyword>
<dbReference type="SUPFAM" id="SSF52418">
    <property type="entry name" value="Nucleoside phosphorylase/phosphoribosyltransferase catalytic domain"/>
    <property type="match status" value="1"/>
</dbReference>
<gene>
    <name evidence="4" type="ORF">C1702_13040</name>
    <name evidence="5" type="ORF">EV676_101221</name>
</gene>
<dbReference type="Proteomes" id="UP000239406">
    <property type="component" value="Unassembled WGS sequence"/>
</dbReference>
<keyword evidence="2" id="KW-0808">Transferase</keyword>
<dbReference type="NCBIfam" id="NF006005">
    <property type="entry name" value="PRK08136.1"/>
    <property type="match status" value="1"/>
</dbReference>
<evidence type="ECO:0000256" key="2">
    <source>
        <dbReference type="ARBA" id="ARBA00022679"/>
    </source>
</evidence>
<dbReference type="Proteomes" id="UP000294772">
    <property type="component" value="Unassembled WGS sequence"/>
</dbReference>
<evidence type="ECO:0000313" key="4">
    <source>
        <dbReference type="EMBL" id="PPE69194.1"/>
    </source>
</evidence>
<feature type="domain" description="Glycosyl transferase family 3 N-terminal" evidence="3">
    <location>
        <begin position="6"/>
        <end position="70"/>
    </location>
</feature>
<name>A0A2S5T2G3_9BURK</name>
<evidence type="ECO:0000313" key="7">
    <source>
        <dbReference type="Proteomes" id="UP000294772"/>
    </source>
</evidence>
<dbReference type="PANTHER" id="PTHR43285">
    <property type="entry name" value="ANTHRANILATE PHOSPHORIBOSYLTRANSFERASE"/>
    <property type="match status" value="1"/>
</dbReference>
<dbReference type="InterPro" id="IPR017459">
    <property type="entry name" value="Glycosyl_Trfase_fam3_N_dom"/>
</dbReference>
<reference evidence="4 6" key="1">
    <citation type="submission" date="2018-02" db="EMBL/GenBank/DDBJ databases">
        <title>Reclassifiation of [Polyangium] brachysporum DSM 7029 as Guopingzhaonella breviflexa gen. nov., sp. nov., a member of the family Comamonadaceae.</title>
        <authorList>
            <person name="Tang B."/>
        </authorList>
    </citation>
    <scope>NUCLEOTIDE SEQUENCE [LARGE SCALE GENOMIC DNA]</scope>
    <source>
        <strain evidence="4 6">DSM 15344</strain>
    </source>
</reference>
<proteinExistence type="predicted"/>
<keyword evidence="4" id="KW-0238">DNA-binding</keyword>
<organism evidence="4 6">
    <name type="scientific">Caldimonas thermodepolymerans</name>
    <dbReference type="NCBI Taxonomy" id="215580"/>
    <lineage>
        <taxon>Bacteria</taxon>
        <taxon>Pseudomonadati</taxon>
        <taxon>Pseudomonadota</taxon>
        <taxon>Betaproteobacteria</taxon>
        <taxon>Burkholderiales</taxon>
        <taxon>Sphaerotilaceae</taxon>
        <taxon>Caldimonas</taxon>
    </lineage>
</organism>
<evidence type="ECO:0000313" key="5">
    <source>
        <dbReference type="EMBL" id="TCP09647.1"/>
    </source>
</evidence>
<dbReference type="GO" id="GO:0003677">
    <property type="term" value="F:DNA binding"/>
    <property type="evidence" value="ECO:0007669"/>
    <property type="project" value="UniProtKB-KW"/>
</dbReference>
<evidence type="ECO:0000256" key="1">
    <source>
        <dbReference type="ARBA" id="ARBA00022676"/>
    </source>
</evidence>
<dbReference type="GO" id="GO:0000162">
    <property type="term" value="P:L-tryptophan biosynthetic process"/>
    <property type="evidence" value="ECO:0007669"/>
    <property type="project" value="InterPro"/>
</dbReference>
<accession>A0A2S5T2G3</accession>
<dbReference type="GO" id="GO:0005829">
    <property type="term" value="C:cytosol"/>
    <property type="evidence" value="ECO:0007669"/>
    <property type="project" value="TreeGrafter"/>
</dbReference>
<dbReference type="InterPro" id="IPR035902">
    <property type="entry name" value="Nuc_phospho_transferase"/>
</dbReference>
<evidence type="ECO:0000259" key="3">
    <source>
        <dbReference type="Pfam" id="PF02885"/>
    </source>
</evidence>
<dbReference type="RefSeq" id="WP_104358148.1">
    <property type="nucleotide sequence ID" value="NZ_CALFFA010000022.1"/>
</dbReference>
<dbReference type="Gene3D" id="1.20.970.10">
    <property type="entry name" value="Transferase, Pyrimidine Nucleoside Phosphorylase, Chain C"/>
    <property type="match status" value="1"/>
</dbReference>
<dbReference type="GO" id="GO:0004048">
    <property type="term" value="F:anthranilate phosphoribosyltransferase activity"/>
    <property type="evidence" value="ECO:0007669"/>
    <property type="project" value="InterPro"/>
</dbReference>
<comment type="caution">
    <text evidence="4">The sequence shown here is derived from an EMBL/GenBank/DDBJ whole genome shotgun (WGS) entry which is preliminary data.</text>
</comment>
<evidence type="ECO:0000313" key="6">
    <source>
        <dbReference type="Proteomes" id="UP000239406"/>
    </source>
</evidence>
<sequence>MSIARYIKDIGRGREGARSLDREQAYDLMTQVLEGQVSDLEIGAFAIAMRIKGESLDELEGFLAATVERCLPVDCPRPAVVLPSYNGARKLPNLTPLLAQMLAQEGVPVLVHGMAHDPGRVTTAQIFHGLGLPVVHDLAGIEQAWRRREPAFIRTEHLCPPLARLLDARWVIGLRNPAHTVAKLLDPCPPGQALRVVNYTHPEYGQTLTQFLQRTRANALLMRGTEGEPVADPRRTPKMELFLGGVPQPALGVAAREGVLTEMPLLPRECDAATTAMYIQSVASGEKPAPAALVQQVECLLQALEHLPAAALTPHEPAA</sequence>
<protein>
    <submittedName>
        <fullName evidence="5">Anthranilate phosphoribosyltransferase</fullName>
    </submittedName>
    <submittedName>
        <fullName evidence="4">DNA-binding protein YbiB</fullName>
    </submittedName>
</protein>
<dbReference type="InterPro" id="IPR005940">
    <property type="entry name" value="Anthranilate_Pribosyl_Tfrase"/>
</dbReference>
<dbReference type="PANTHER" id="PTHR43285:SF4">
    <property type="entry name" value="TRANSFERASE"/>
    <property type="match status" value="1"/>
</dbReference>
<dbReference type="EMBL" id="PSNY01000014">
    <property type="protein sequence ID" value="PPE69194.1"/>
    <property type="molecule type" value="Genomic_DNA"/>
</dbReference>